<evidence type="ECO:0000313" key="1">
    <source>
        <dbReference type="EMBL" id="KAJ8632822.1"/>
    </source>
</evidence>
<organism evidence="1 2">
    <name type="scientific">Persea americana</name>
    <name type="common">Avocado</name>
    <dbReference type="NCBI Taxonomy" id="3435"/>
    <lineage>
        <taxon>Eukaryota</taxon>
        <taxon>Viridiplantae</taxon>
        <taxon>Streptophyta</taxon>
        <taxon>Embryophyta</taxon>
        <taxon>Tracheophyta</taxon>
        <taxon>Spermatophyta</taxon>
        <taxon>Magnoliopsida</taxon>
        <taxon>Magnoliidae</taxon>
        <taxon>Laurales</taxon>
        <taxon>Lauraceae</taxon>
        <taxon>Persea</taxon>
    </lineage>
</organism>
<gene>
    <name evidence="1" type="ORF">MRB53_026158</name>
</gene>
<comment type="caution">
    <text evidence="1">The sequence shown here is derived from an EMBL/GenBank/DDBJ whole genome shotgun (WGS) entry which is preliminary data.</text>
</comment>
<sequence>MDISPTLFNFGSSFSRGSSKQRAALRWQKAFTVIYSCRVMLSFADKIVSHSKEEILSAISCSPSYTITTLHVPSQDADGSNVNETGKHAGFFFQVDQEAVGKVVREKDMESLQQLGEIQVIAAEDISVTDAERGIHGNAEDFNGRKEDDGDDSDGNESRENGGSFDVDPETVGNIVKDKDIDSLRQLGRILGITAKLETDAERGIKGDAGDLNRRQEVFGSNDYRKPPAISIFNFVWEALKERMVLISLVCSALTLGFGIKVDGLKKGWDDGASGIAQAFVDVGVIAYSNWCLSKIFLKLFHKGIDINVDIVRGSRRQQVSISNIVVGDVAFLKTGDQVPADGLFLSGHSIRVDESSITGESDHVNINDDENPFLLSGSKVIEGHGTMPVTSVGMNAMWGEMMSSISRESNKKTPLQARLNKLMSCIEKAALAVSFLVVIVLSLRYFIIGNTRDKNRNQEVFSSISNIIVAAATIVQVAIPGSLTLAMTRTLAFSSKRMMADKGMVRKILACETMGSATIICTDKTGTLTLNEMEVTKFWVGEVVLEDISIIAPKILELLHPGVGLNTSVSVSQDHSDSSPAFYGSPTEKAILSWAVTELKMNMKDLKQSYATLPLENFNSERKRSGVKIIKKSDKSTHVHWKGAAEMILAVCSNCYESDGTTKPINEQTRMKLEQIIEGMAAQGLRCIAFAHKQITGENVVNDDNEGEVENIEDGLTLLALVGMKDPCRPGVRDAVEACKRAGVNIKMITGDNVFTAVAIAVDCGILSADKDRKEAVVEGREFGNYSKEERMEVAERVCVMARSSPLHKLQMVECLKQKGHIVAVTGDGINDASALKEADVGLSMGIQGTQVAKKSSDIVILDDDFSSIVSVLSWGRCIYKNFQKVIQFRLTAHLVALLINFVGVVSTGVVTITPTQLLWVNLLIMETLGRQALSRKRSIKMLRDEEPIGRTEPLITNRMWRNIITQALYQAAVILTLHFKGRSIFGVNESIKKTLVFSTLVLCQVFNFINARELEKRNVFKGIHKDRLFVVVVLMTIIIQVVMVELLPGTEQLSLGQWGVCIGIAAMSLPIASAVKCIQLPDKPFLSLFSIKSHKS</sequence>
<evidence type="ECO:0000313" key="2">
    <source>
        <dbReference type="Proteomes" id="UP001234297"/>
    </source>
</evidence>
<reference evidence="1 2" key="1">
    <citation type="journal article" date="2022" name="Hortic Res">
        <title>A haplotype resolved chromosomal level avocado genome allows analysis of novel avocado genes.</title>
        <authorList>
            <person name="Nath O."/>
            <person name="Fletcher S.J."/>
            <person name="Hayward A."/>
            <person name="Shaw L.M."/>
            <person name="Masouleh A.K."/>
            <person name="Furtado A."/>
            <person name="Henry R.J."/>
            <person name="Mitter N."/>
        </authorList>
    </citation>
    <scope>NUCLEOTIDE SEQUENCE [LARGE SCALE GENOMIC DNA]</scope>
    <source>
        <strain evidence="2">cv. Hass</strain>
    </source>
</reference>
<keyword evidence="2" id="KW-1185">Reference proteome</keyword>
<protein>
    <submittedName>
        <fullName evidence="1">Uncharacterized protein</fullName>
    </submittedName>
</protein>
<dbReference type="EMBL" id="CM056816">
    <property type="protein sequence ID" value="KAJ8632822.1"/>
    <property type="molecule type" value="Genomic_DNA"/>
</dbReference>
<name>A0ACC2LIF1_PERAE</name>
<proteinExistence type="predicted"/>
<accession>A0ACC2LIF1</accession>
<dbReference type="Proteomes" id="UP001234297">
    <property type="component" value="Chromosome 8"/>
</dbReference>